<reference evidence="2" key="1">
    <citation type="journal article" date="2024" name="Proc. Natl. Acad. Sci. U.S.A.">
        <title>Extraordinary preservation of gene collinearity over three hundred million years revealed in homosporous lycophytes.</title>
        <authorList>
            <person name="Li C."/>
            <person name="Wickell D."/>
            <person name="Kuo L.Y."/>
            <person name="Chen X."/>
            <person name="Nie B."/>
            <person name="Liao X."/>
            <person name="Peng D."/>
            <person name="Ji J."/>
            <person name="Jenkins J."/>
            <person name="Williams M."/>
            <person name="Shu S."/>
            <person name="Plott C."/>
            <person name="Barry K."/>
            <person name="Rajasekar S."/>
            <person name="Grimwood J."/>
            <person name="Han X."/>
            <person name="Sun S."/>
            <person name="Hou Z."/>
            <person name="He W."/>
            <person name="Dai G."/>
            <person name="Sun C."/>
            <person name="Schmutz J."/>
            <person name="Leebens-Mack J.H."/>
            <person name="Li F.W."/>
            <person name="Wang L."/>
        </authorList>
    </citation>
    <scope>NUCLEOTIDE SEQUENCE [LARGE SCALE GENOMIC DNA]</scope>
    <source>
        <strain evidence="2">cv. PW_Plant_1</strain>
    </source>
</reference>
<keyword evidence="2" id="KW-1185">Reference proteome</keyword>
<gene>
    <name evidence="1" type="ORF">O6H91_19G038500</name>
</gene>
<evidence type="ECO:0000313" key="1">
    <source>
        <dbReference type="EMBL" id="KAJ7521108.1"/>
    </source>
</evidence>
<protein>
    <submittedName>
        <fullName evidence="1">Uncharacterized protein</fullName>
    </submittedName>
</protein>
<name>A0ACC2AUD3_DIPCM</name>
<accession>A0ACC2AUD3</accession>
<organism evidence="1 2">
    <name type="scientific">Diphasiastrum complanatum</name>
    <name type="common">Issler's clubmoss</name>
    <name type="synonym">Lycopodium complanatum</name>
    <dbReference type="NCBI Taxonomy" id="34168"/>
    <lineage>
        <taxon>Eukaryota</taxon>
        <taxon>Viridiplantae</taxon>
        <taxon>Streptophyta</taxon>
        <taxon>Embryophyta</taxon>
        <taxon>Tracheophyta</taxon>
        <taxon>Lycopodiopsida</taxon>
        <taxon>Lycopodiales</taxon>
        <taxon>Lycopodiaceae</taxon>
        <taxon>Lycopodioideae</taxon>
        <taxon>Diphasiastrum</taxon>
    </lineage>
</organism>
<dbReference type="EMBL" id="CM055110">
    <property type="protein sequence ID" value="KAJ7521108.1"/>
    <property type="molecule type" value="Genomic_DNA"/>
</dbReference>
<dbReference type="Proteomes" id="UP001162992">
    <property type="component" value="Chromosome 19"/>
</dbReference>
<sequence>MARQRGDLRRILSSTPLLRSFAFRRCFYLSWLIAFSVLFIYQRFKFTGYTFKRVVRPIPRLRPHVFNLTEFGGVADGKTLNTEAFKRAVDVISRLGKDGGGQLNVAEGVWLTAPFNLTSHMTLFLAEDAVILGVEDESLWELMPALPSYGRGRELPGPRYGSLIHGQYLQDLVITGHNGTIDGQGEIWWKKHRRKELKYTRGRLIQLMWSKDVEISHITLRNSPFWTLHPFNCSNVTVRGLTIINPVNAPNTDGINPDSCRDMLIENCYISVGDDSVAIKSGWDQYGIDYGRPSANICIRNCTVHSPISAGVSIGSEMSGGVTNVSVENLLVWGSRRGVRIKTTPGRGGYITNVRYRNLTLENVRVGIVIKTDYGDHPDENFDIHALPVVENISFDGVYGRDVRIPVRIYGSPEVPVKGLEIKNMNVGVTRKKKHIFQCSFLQGRVIGKIYPQPCEELDRYDSDGLESSKASSSA</sequence>
<comment type="caution">
    <text evidence="1">The sequence shown here is derived from an EMBL/GenBank/DDBJ whole genome shotgun (WGS) entry which is preliminary data.</text>
</comment>
<evidence type="ECO:0000313" key="2">
    <source>
        <dbReference type="Proteomes" id="UP001162992"/>
    </source>
</evidence>
<proteinExistence type="predicted"/>